<evidence type="ECO:0000256" key="6">
    <source>
        <dbReference type="ARBA" id="ARBA00022840"/>
    </source>
</evidence>
<name>A0A3S8RLT7_9FIRM</name>
<keyword evidence="13" id="KW-1185">Reference proteome</keyword>
<evidence type="ECO:0000256" key="1">
    <source>
        <dbReference type="ARBA" id="ARBA00022490"/>
    </source>
</evidence>
<dbReference type="PANTHER" id="PTHR43290">
    <property type="entry name" value="MEVALONATE KINASE"/>
    <property type="match status" value="1"/>
</dbReference>
<dbReference type="InterPro" id="IPR020568">
    <property type="entry name" value="Ribosomal_Su5_D2-typ_SF"/>
</dbReference>
<organism evidence="12 13">
    <name type="scientific">Erysipelothrix piscisicarius</name>
    <dbReference type="NCBI Taxonomy" id="2485784"/>
    <lineage>
        <taxon>Bacteria</taxon>
        <taxon>Bacillati</taxon>
        <taxon>Bacillota</taxon>
        <taxon>Erysipelotrichia</taxon>
        <taxon>Erysipelotrichales</taxon>
        <taxon>Erysipelotrichaceae</taxon>
        <taxon>Erysipelothrix</taxon>
    </lineage>
</organism>
<dbReference type="InterPro" id="IPR006204">
    <property type="entry name" value="GHMP_kinase_N_dom"/>
</dbReference>
<evidence type="ECO:0000256" key="4">
    <source>
        <dbReference type="ARBA" id="ARBA00022741"/>
    </source>
</evidence>
<keyword evidence="7" id="KW-0460">Magnesium</keyword>
<dbReference type="PANTHER" id="PTHR43290:SF2">
    <property type="entry name" value="MEVALONATE KINASE"/>
    <property type="match status" value="1"/>
</dbReference>
<evidence type="ECO:0000259" key="10">
    <source>
        <dbReference type="Pfam" id="PF00288"/>
    </source>
</evidence>
<keyword evidence="1" id="KW-0963">Cytoplasm</keyword>
<keyword evidence="4" id="KW-0547">Nucleotide-binding</keyword>
<feature type="domain" description="GHMP kinase N-terminal" evidence="10">
    <location>
        <begin position="76"/>
        <end position="154"/>
    </location>
</feature>
<dbReference type="Gene3D" id="3.30.70.890">
    <property type="entry name" value="GHMP kinase, C-terminal domain"/>
    <property type="match status" value="1"/>
</dbReference>
<dbReference type="Pfam" id="PF08544">
    <property type="entry name" value="GHMP_kinases_C"/>
    <property type="match status" value="1"/>
</dbReference>
<dbReference type="GO" id="GO:0004496">
    <property type="term" value="F:mevalonate kinase activity"/>
    <property type="evidence" value="ECO:0007669"/>
    <property type="project" value="UniProtKB-EC"/>
</dbReference>
<dbReference type="PRINTS" id="PR00959">
    <property type="entry name" value="MEVGALKINASE"/>
</dbReference>
<dbReference type="SUPFAM" id="SSF54211">
    <property type="entry name" value="Ribosomal protein S5 domain 2-like"/>
    <property type="match status" value="1"/>
</dbReference>
<dbReference type="InterPro" id="IPR006205">
    <property type="entry name" value="Mev_gal_kin"/>
</dbReference>
<evidence type="ECO:0000256" key="8">
    <source>
        <dbReference type="ARBA" id="ARBA00023098"/>
    </source>
</evidence>
<dbReference type="Proteomes" id="UP000278804">
    <property type="component" value="Chromosome"/>
</dbReference>
<evidence type="ECO:0000256" key="7">
    <source>
        <dbReference type="ARBA" id="ARBA00022842"/>
    </source>
</evidence>
<evidence type="ECO:0000256" key="2">
    <source>
        <dbReference type="ARBA" id="ARBA00022516"/>
    </source>
</evidence>
<keyword evidence="5 12" id="KW-0418">Kinase</keyword>
<dbReference type="RefSeq" id="WP_125164030.1">
    <property type="nucleotide sequence ID" value="NZ_CP034234.1"/>
</dbReference>
<sequence>MSLYGIGSATGKIILMGEHSVVYGKPAIALPFAYARIETRVDFHQEETTIDCLYYQGALSSAPSVIAGIKELITLTLKFMNKENYGLHISIVSTLPPQRGLGSSAAVSVSVVRGLFDAFKMHLSDENLNYLVSVAERIHHTNPSGLDANTIAMGKPVFFERGKLGEVIEVDMDAVLVVADTGDSGQTRLAVSEVNAMLKDNPEYVESLMNKLADLTNETRIHLQTKNVGEVGNCMNRAHEVLKTIRVSNDKLDLLTTIAIQEGALGAKLTGSGKGGCMIALCANEEDSMHVSQKLKEAGAVDTWSYNLNGKQIHD</sequence>
<dbReference type="SUPFAM" id="SSF55060">
    <property type="entry name" value="GHMP Kinase, C-terminal domain"/>
    <property type="match status" value="1"/>
</dbReference>
<keyword evidence="8" id="KW-0443">Lipid metabolism</keyword>
<dbReference type="InterPro" id="IPR036554">
    <property type="entry name" value="GHMP_kinase_C_sf"/>
</dbReference>
<keyword evidence="3 12" id="KW-0808">Transferase</keyword>
<evidence type="ECO:0000256" key="5">
    <source>
        <dbReference type="ARBA" id="ARBA00022777"/>
    </source>
</evidence>
<accession>A0A3S8RLT7</accession>
<dbReference type="UniPathway" id="UPA00057">
    <property type="reaction ID" value="UER00098"/>
</dbReference>
<dbReference type="GO" id="GO:0005829">
    <property type="term" value="C:cytosol"/>
    <property type="evidence" value="ECO:0007669"/>
    <property type="project" value="TreeGrafter"/>
</dbReference>
<reference evidence="12 13" key="1">
    <citation type="journal article" date="2020" name="Int. J. Syst. Evol. Microbiol.">
        <title>Description of Erysipelothrix piscisicarius sp. nov., an emergent fish pathogen, and assessment of virulence using a tiger barb (Puntigrus tetrazona) infection model.</title>
        <authorList>
            <person name="Pomaranski E.K."/>
            <person name="Griffin M.J."/>
            <person name="Camus A.C."/>
            <person name="Armwood A.R."/>
            <person name="Shelley J."/>
            <person name="Waldbieser G.C."/>
            <person name="LaFrentz B.R."/>
            <person name="Garcia J.C."/>
            <person name="Yanong R."/>
            <person name="Soto E."/>
        </authorList>
    </citation>
    <scope>NUCLEOTIDE SEQUENCE [LARGE SCALE GENOMIC DNA]</scope>
    <source>
        <strain evidence="12 13">15TAL0474</strain>
    </source>
</reference>
<dbReference type="GO" id="GO:0005524">
    <property type="term" value="F:ATP binding"/>
    <property type="evidence" value="ECO:0007669"/>
    <property type="project" value="UniProtKB-KW"/>
</dbReference>
<evidence type="ECO:0000256" key="9">
    <source>
        <dbReference type="ARBA" id="ARBA00029438"/>
    </source>
</evidence>
<evidence type="ECO:0000256" key="3">
    <source>
        <dbReference type="ARBA" id="ARBA00022679"/>
    </source>
</evidence>
<dbReference type="EMBL" id="CP034234">
    <property type="protein sequence ID" value="AZK43819.1"/>
    <property type="molecule type" value="Genomic_DNA"/>
</dbReference>
<proteinExistence type="predicted"/>
<comment type="pathway">
    <text evidence="9">Isoprenoid biosynthesis; isopentenyl diphosphate biosynthesis via mevalonate pathway; isopentenyl diphosphate from (R)-mevalonate: step 1/3.</text>
</comment>
<evidence type="ECO:0000313" key="13">
    <source>
        <dbReference type="Proteomes" id="UP000278804"/>
    </source>
</evidence>
<dbReference type="InterPro" id="IPR014721">
    <property type="entry name" value="Ribsml_uS5_D2-typ_fold_subgr"/>
</dbReference>
<dbReference type="NCBIfam" id="TIGR00549">
    <property type="entry name" value="mevalon_kin"/>
    <property type="match status" value="1"/>
</dbReference>
<dbReference type="InterPro" id="IPR013750">
    <property type="entry name" value="GHMP_kinase_C_dom"/>
</dbReference>
<evidence type="ECO:0000259" key="11">
    <source>
        <dbReference type="Pfam" id="PF08544"/>
    </source>
</evidence>
<dbReference type="AlphaFoldDB" id="A0A3S8RLT7"/>
<keyword evidence="2" id="KW-0444">Lipid biosynthesis</keyword>
<keyword evidence="6" id="KW-0067">ATP-binding</keyword>
<evidence type="ECO:0000313" key="12">
    <source>
        <dbReference type="EMBL" id="AZK43819.1"/>
    </source>
</evidence>
<dbReference type="GO" id="GO:0019287">
    <property type="term" value="P:isopentenyl diphosphate biosynthetic process, mevalonate pathway"/>
    <property type="evidence" value="ECO:0007669"/>
    <property type="project" value="UniProtKB-UniPathway"/>
</dbReference>
<protein>
    <submittedName>
        <fullName evidence="12">Mevalonate kinase</fullName>
        <ecNumber evidence="12">2.7.1.36</ecNumber>
    </submittedName>
</protein>
<gene>
    <name evidence="12" type="primary">mvk</name>
    <name evidence="12" type="ORF">EEI45_02550</name>
</gene>
<dbReference type="KEGG" id="eri:EEI45_02550"/>
<feature type="domain" description="GHMP kinase C-terminal" evidence="11">
    <location>
        <begin position="223"/>
        <end position="299"/>
    </location>
</feature>
<dbReference type="Gene3D" id="3.30.230.10">
    <property type="match status" value="1"/>
</dbReference>
<dbReference type="EC" id="2.7.1.36" evidence="12"/>
<dbReference type="Pfam" id="PF00288">
    <property type="entry name" value="GHMP_kinases_N"/>
    <property type="match status" value="1"/>
</dbReference>